<dbReference type="Proteomes" id="UP001367508">
    <property type="component" value="Unassembled WGS sequence"/>
</dbReference>
<accession>A0AAN9KCY9</accession>
<dbReference type="AlphaFoldDB" id="A0AAN9KCY9"/>
<sequence>MGTDNRTPDANENGLFGTSLLIQAVIKISGRLFCSKLGEMEQVDLTANGSYRSIPARSMAAFICYLKIYLLDTSINGHETRKWKGPQKHRIGVQYLVFYYSGRLTLFLEENGFVSSSH</sequence>
<protein>
    <submittedName>
        <fullName evidence="1">Uncharacterized protein</fullName>
    </submittedName>
</protein>
<evidence type="ECO:0000313" key="2">
    <source>
        <dbReference type="Proteomes" id="UP001367508"/>
    </source>
</evidence>
<proteinExistence type="predicted"/>
<keyword evidence="2" id="KW-1185">Reference proteome</keyword>
<gene>
    <name evidence="1" type="ORF">VNO77_34024</name>
</gene>
<comment type="caution">
    <text evidence="1">The sequence shown here is derived from an EMBL/GenBank/DDBJ whole genome shotgun (WGS) entry which is preliminary data.</text>
</comment>
<name>A0AAN9KCY9_CANGL</name>
<evidence type="ECO:0000313" key="1">
    <source>
        <dbReference type="EMBL" id="KAK7315475.1"/>
    </source>
</evidence>
<dbReference type="EMBL" id="JAYMYQ010000008">
    <property type="protein sequence ID" value="KAK7315475.1"/>
    <property type="molecule type" value="Genomic_DNA"/>
</dbReference>
<organism evidence="1 2">
    <name type="scientific">Canavalia gladiata</name>
    <name type="common">Sword bean</name>
    <name type="synonym">Dolichos gladiatus</name>
    <dbReference type="NCBI Taxonomy" id="3824"/>
    <lineage>
        <taxon>Eukaryota</taxon>
        <taxon>Viridiplantae</taxon>
        <taxon>Streptophyta</taxon>
        <taxon>Embryophyta</taxon>
        <taxon>Tracheophyta</taxon>
        <taxon>Spermatophyta</taxon>
        <taxon>Magnoliopsida</taxon>
        <taxon>eudicotyledons</taxon>
        <taxon>Gunneridae</taxon>
        <taxon>Pentapetalae</taxon>
        <taxon>rosids</taxon>
        <taxon>fabids</taxon>
        <taxon>Fabales</taxon>
        <taxon>Fabaceae</taxon>
        <taxon>Papilionoideae</taxon>
        <taxon>50 kb inversion clade</taxon>
        <taxon>NPAAA clade</taxon>
        <taxon>indigoferoid/millettioid clade</taxon>
        <taxon>Phaseoleae</taxon>
        <taxon>Canavalia</taxon>
    </lineage>
</organism>
<reference evidence="1 2" key="1">
    <citation type="submission" date="2024-01" db="EMBL/GenBank/DDBJ databases">
        <title>The genomes of 5 underutilized Papilionoideae crops provide insights into root nodulation and disease resistanc.</title>
        <authorList>
            <person name="Jiang F."/>
        </authorList>
    </citation>
    <scope>NUCLEOTIDE SEQUENCE [LARGE SCALE GENOMIC DNA]</scope>
    <source>
        <strain evidence="1">LVBAO_FW01</strain>
        <tissue evidence="1">Leaves</tissue>
    </source>
</reference>